<sequence>MNRKDRTIAAGLAARWEWGSTSSGPEAAAKYACAKDLIEELAIPAEDLSFARAWEIAERMQIKDDEALMDVLNDMVDDDYKAVVDMIEDFGFDGLKHEITKRATA</sequence>
<proteinExistence type="predicted"/>
<evidence type="ECO:0000313" key="2">
    <source>
        <dbReference type="Proteomes" id="UP000680348"/>
    </source>
</evidence>
<evidence type="ECO:0000313" key="1">
    <source>
        <dbReference type="EMBL" id="MBS3648794.1"/>
    </source>
</evidence>
<comment type="caution">
    <text evidence="1">The sequence shown here is derived from an EMBL/GenBank/DDBJ whole genome shotgun (WGS) entry which is preliminary data.</text>
</comment>
<protein>
    <submittedName>
        <fullName evidence="1">Uncharacterized protein</fullName>
    </submittedName>
</protein>
<name>A0A942DWP3_9HYPH</name>
<dbReference type="RefSeq" id="WP_188254357.1">
    <property type="nucleotide sequence ID" value="NZ_JABVCF010000004.1"/>
</dbReference>
<dbReference type="EMBL" id="JAGWCR010000004">
    <property type="protein sequence ID" value="MBS3648794.1"/>
    <property type="molecule type" value="Genomic_DNA"/>
</dbReference>
<dbReference type="Proteomes" id="UP000680348">
    <property type="component" value="Unassembled WGS sequence"/>
</dbReference>
<reference evidence="1" key="1">
    <citation type="submission" date="2021-04" db="EMBL/GenBank/DDBJ databases">
        <title>Pseudaminobacter soli sp. nov., isolated from paddy soil contaminated by heavy metals.</title>
        <authorList>
            <person name="Zhang K."/>
        </authorList>
    </citation>
    <scope>NUCLEOTIDE SEQUENCE</scope>
    <source>
        <strain evidence="1">19-2017</strain>
    </source>
</reference>
<gene>
    <name evidence="1" type="ORF">KEU06_09270</name>
</gene>
<keyword evidence="2" id="KW-1185">Reference proteome</keyword>
<organism evidence="1 2">
    <name type="scientific">Pseudaminobacter soli</name>
    <name type="common">ex Zhang et al. 2022</name>
    <dbReference type="NCBI Taxonomy" id="2831468"/>
    <lineage>
        <taxon>Bacteria</taxon>
        <taxon>Pseudomonadati</taxon>
        <taxon>Pseudomonadota</taxon>
        <taxon>Alphaproteobacteria</taxon>
        <taxon>Hyphomicrobiales</taxon>
        <taxon>Phyllobacteriaceae</taxon>
        <taxon>Pseudaminobacter</taxon>
    </lineage>
</organism>
<dbReference type="AlphaFoldDB" id="A0A942DWP3"/>
<accession>A0A942DWP3</accession>